<keyword evidence="1" id="KW-0812">Transmembrane</keyword>
<evidence type="ECO:0008006" key="4">
    <source>
        <dbReference type="Google" id="ProtNLM"/>
    </source>
</evidence>
<feature type="transmembrane region" description="Helical" evidence="1">
    <location>
        <begin position="190"/>
        <end position="205"/>
    </location>
</feature>
<comment type="caution">
    <text evidence="2">The sequence shown here is derived from an EMBL/GenBank/DDBJ whole genome shotgun (WGS) entry which is preliminary data.</text>
</comment>
<protein>
    <recommendedName>
        <fullName evidence="4">Glycosyltransferase RgtA/B/C/D-like domain-containing protein</fullName>
    </recommendedName>
</protein>
<feature type="transmembrane region" description="Helical" evidence="1">
    <location>
        <begin position="82"/>
        <end position="102"/>
    </location>
</feature>
<evidence type="ECO:0000256" key="1">
    <source>
        <dbReference type="SAM" id="Phobius"/>
    </source>
</evidence>
<dbReference type="RefSeq" id="WP_115578656.1">
    <property type="nucleotide sequence ID" value="NZ_NXLX01000004.1"/>
</dbReference>
<keyword evidence="1" id="KW-1133">Transmembrane helix</keyword>
<dbReference type="AlphaFoldDB" id="A0A3D8J9F7"/>
<evidence type="ECO:0000313" key="2">
    <source>
        <dbReference type="EMBL" id="RDU74147.1"/>
    </source>
</evidence>
<accession>A0A3D8J9F7</accession>
<dbReference type="OrthoDB" id="5362731at2"/>
<name>A0A3D8J9F7_9HELI</name>
<organism evidence="2 3">
    <name type="scientific">Helicobacter anseris</name>
    <dbReference type="NCBI Taxonomy" id="375926"/>
    <lineage>
        <taxon>Bacteria</taxon>
        <taxon>Pseudomonadati</taxon>
        <taxon>Campylobacterota</taxon>
        <taxon>Epsilonproteobacteria</taxon>
        <taxon>Campylobacterales</taxon>
        <taxon>Helicobacteraceae</taxon>
        <taxon>Helicobacter</taxon>
    </lineage>
</organism>
<feature type="transmembrane region" description="Helical" evidence="1">
    <location>
        <begin position="217"/>
        <end position="238"/>
    </location>
</feature>
<feature type="transmembrane region" description="Helical" evidence="1">
    <location>
        <begin position="26"/>
        <end position="46"/>
    </location>
</feature>
<keyword evidence="3" id="KW-1185">Reference proteome</keyword>
<dbReference type="Proteomes" id="UP000256695">
    <property type="component" value="Unassembled WGS sequence"/>
</dbReference>
<dbReference type="EMBL" id="NXLX01000004">
    <property type="protein sequence ID" value="RDU74147.1"/>
    <property type="molecule type" value="Genomic_DNA"/>
</dbReference>
<evidence type="ECO:0000313" key="3">
    <source>
        <dbReference type="Proteomes" id="UP000256695"/>
    </source>
</evidence>
<feature type="transmembrane region" description="Helical" evidence="1">
    <location>
        <begin position="158"/>
        <end position="183"/>
    </location>
</feature>
<feature type="transmembrane region" description="Helical" evidence="1">
    <location>
        <begin position="273"/>
        <end position="295"/>
    </location>
</feature>
<feature type="transmembrane region" description="Helical" evidence="1">
    <location>
        <begin position="307"/>
        <end position="326"/>
    </location>
</feature>
<proteinExistence type="predicted"/>
<sequence length="413" mass="48169">MLFKDILLYIRLWINLSHKTSRKLDIIDLFFILITIFSSVIILTMFHQLSLSEKELNNLFYNNHFFFEFLRTLIKFFGTNAFVLKLPLLILHILNLMLLYGICRHTLKNKSHSLICIMIYILLPGVNLSAILLIECSWIIFLTFFVGYIYTRYQKIPIILLAILSIATSGATILLIAIAIFSLKNKQNKIFIFCIACLAINWYLYDFDIGGKPQAYFLETLAQIAILYSPLLFIYYAYSIYWSLRHQNTILPYIAATSIVFCIILSLRQNINFYILIPQSLVALPIMIQCFMNDLKVRLPQFRKNHYVFASLILLFLVLQTSVIFGNKITYLFSNKPNFASNYYFAKEIAMELKKLNINAIHTTSPSLRKQLAFYGIKDNKNLILLPSKSLKKSDIIISYNNTPIYLFQIYKK</sequence>
<feature type="transmembrane region" description="Helical" evidence="1">
    <location>
        <begin position="250"/>
        <end position="267"/>
    </location>
</feature>
<gene>
    <name evidence="2" type="ORF">CQA57_02450</name>
</gene>
<feature type="transmembrane region" description="Helical" evidence="1">
    <location>
        <begin position="114"/>
        <end position="146"/>
    </location>
</feature>
<keyword evidence="1" id="KW-0472">Membrane</keyword>
<reference evidence="2 3" key="1">
    <citation type="submission" date="2018-04" db="EMBL/GenBank/DDBJ databases">
        <title>Novel Campyloabacter and Helicobacter Species and Strains.</title>
        <authorList>
            <person name="Mannion A.J."/>
            <person name="Shen Z."/>
            <person name="Fox J.G."/>
        </authorList>
    </citation>
    <scope>NUCLEOTIDE SEQUENCE [LARGE SCALE GENOMIC DNA]</scope>
    <source>
        <strain evidence="2 3">MIT 04-9362</strain>
    </source>
</reference>